<dbReference type="PANTHER" id="PTHR21724:SF110">
    <property type="entry name" value="SHKT DOMAIN-CONTAINING PROTEIN"/>
    <property type="match status" value="1"/>
</dbReference>
<comment type="caution">
    <text evidence="1">Lacks conserved residue(s) required for the propagation of feature annotation.</text>
</comment>
<accession>G0MU05</accession>
<proteinExistence type="predicted"/>
<dbReference type="InParanoid" id="G0MU05"/>
<keyword evidence="2" id="KW-0732">Signal</keyword>
<dbReference type="Pfam" id="PF01549">
    <property type="entry name" value="ShK"/>
    <property type="match status" value="3"/>
</dbReference>
<dbReference type="Proteomes" id="UP000008068">
    <property type="component" value="Unassembled WGS sequence"/>
</dbReference>
<evidence type="ECO:0000259" key="3">
    <source>
        <dbReference type="PROSITE" id="PS51670"/>
    </source>
</evidence>
<evidence type="ECO:0000313" key="5">
    <source>
        <dbReference type="Proteomes" id="UP000008068"/>
    </source>
</evidence>
<organism evidence="5">
    <name type="scientific">Caenorhabditis brenneri</name>
    <name type="common">Nematode worm</name>
    <dbReference type="NCBI Taxonomy" id="135651"/>
    <lineage>
        <taxon>Eukaryota</taxon>
        <taxon>Metazoa</taxon>
        <taxon>Ecdysozoa</taxon>
        <taxon>Nematoda</taxon>
        <taxon>Chromadorea</taxon>
        <taxon>Rhabditida</taxon>
        <taxon>Rhabditina</taxon>
        <taxon>Rhabditomorpha</taxon>
        <taxon>Rhabditoidea</taxon>
        <taxon>Rhabditidae</taxon>
        <taxon>Peloderinae</taxon>
        <taxon>Caenorhabditis</taxon>
    </lineage>
</organism>
<feature type="chain" id="PRO_5003404683" description="ShKT domain-containing protein" evidence="2">
    <location>
        <begin position="17"/>
        <end position="173"/>
    </location>
</feature>
<gene>
    <name evidence="4" type="ORF">CAEBREN_08199</name>
</gene>
<dbReference type="AlphaFoldDB" id="G0MU05"/>
<keyword evidence="5" id="KW-1185">Reference proteome</keyword>
<dbReference type="Gene3D" id="1.10.10.1940">
    <property type="match status" value="2"/>
</dbReference>
<name>G0MU05_CAEBE</name>
<evidence type="ECO:0000256" key="1">
    <source>
        <dbReference type="PROSITE-ProRule" id="PRU01005"/>
    </source>
</evidence>
<dbReference type="InterPro" id="IPR003582">
    <property type="entry name" value="ShKT_dom"/>
</dbReference>
<sequence length="173" mass="18722">MIAFILFAFLTPQSMGDITGDFNCTTFNGVSVIPRINCASITNTQCNSPAWRTIIASDCPSSCGFCEEGGCVDAVTNCGTDLSICRNIGMQDFVNTFCQKTCARCPSSSTTSTTRRFVTSTTRGRVLTTTPCTSFIPDSSTSCATWADNGFCTNDFFTIEQRRARCATTCRIC</sequence>
<reference evidence="5" key="1">
    <citation type="submission" date="2011-07" db="EMBL/GenBank/DDBJ databases">
        <authorList>
            <consortium name="Caenorhabditis brenneri Sequencing and Analysis Consortium"/>
            <person name="Wilson R.K."/>
        </authorList>
    </citation>
    <scope>NUCLEOTIDE SEQUENCE [LARGE SCALE GENOMIC DNA]</scope>
    <source>
        <strain evidence="5">PB2801</strain>
    </source>
</reference>
<dbReference type="STRING" id="135651.G0MU05"/>
<dbReference type="OMA" id="NGFCTND"/>
<evidence type="ECO:0000256" key="2">
    <source>
        <dbReference type="SAM" id="SignalP"/>
    </source>
</evidence>
<evidence type="ECO:0000313" key="4">
    <source>
        <dbReference type="EMBL" id="EGT44033.1"/>
    </source>
</evidence>
<dbReference type="EMBL" id="GL379812">
    <property type="protein sequence ID" value="EGT44033.1"/>
    <property type="molecule type" value="Genomic_DNA"/>
</dbReference>
<feature type="domain" description="ShKT" evidence="3">
    <location>
        <begin position="29"/>
        <end position="66"/>
    </location>
</feature>
<dbReference type="HOGENOM" id="CLU_098771_2_0_1"/>
<feature type="domain" description="ShKT" evidence="3">
    <location>
        <begin position="132"/>
        <end position="173"/>
    </location>
</feature>
<feature type="signal peptide" evidence="2">
    <location>
        <begin position="1"/>
        <end position="16"/>
    </location>
</feature>
<dbReference type="PANTHER" id="PTHR21724">
    <property type="entry name" value="SHKT DOMAIN-CONTAINING PROTEIN"/>
    <property type="match status" value="1"/>
</dbReference>
<dbReference type="PROSITE" id="PS51670">
    <property type="entry name" value="SHKT"/>
    <property type="match status" value="2"/>
</dbReference>
<dbReference type="SMART" id="SM00254">
    <property type="entry name" value="ShKT"/>
    <property type="match status" value="3"/>
</dbReference>
<protein>
    <recommendedName>
        <fullName evidence="3">ShKT domain-containing protein</fullName>
    </recommendedName>
</protein>